<dbReference type="PANTHER" id="PTHR21666:SF270">
    <property type="entry name" value="MUREIN HYDROLASE ACTIVATOR ENVC"/>
    <property type="match status" value="1"/>
</dbReference>
<dbReference type="RefSeq" id="WP_379928270.1">
    <property type="nucleotide sequence ID" value="NZ_JBHUMM010000007.1"/>
</dbReference>
<keyword evidence="5" id="KW-1185">Reference proteome</keyword>
<feature type="domain" description="M23ase beta-sheet core" evidence="3">
    <location>
        <begin position="236"/>
        <end position="330"/>
    </location>
</feature>
<comment type="caution">
    <text evidence="4">The sequence shown here is derived from an EMBL/GenBank/DDBJ whole genome shotgun (WGS) entry which is preliminary data.</text>
</comment>
<evidence type="ECO:0000256" key="2">
    <source>
        <dbReference type="SAM" id="Phobius"/>
    </source>
</evidence>
<dbReference type="CDD" id="cd12797">
    <property type="entry name" value="M23_peptidase"/>
    <property type="match status" value="1"/>
</dbReference>
<reference evidence="5" key="1">
    <citation type="journal article" date="2019" name="Int. J. Syst. Evol. Microbiol.">
        <title>The Global Catalogue of Microorganisms (GCM) 10K type strain sequencing project: providing services to taxonomists for standard genome sequencing and annotation.</title>
        <authorList>
            <consortium name="The Broad Institute Genomics Platform"/>
            <consortium name="The Broad Institute Genome Sequencing Center for Infectious Disease"/>
            <person name="Wu L."/>
            <person name="Ma J."/>
        </authorList>
    </citation>
    <scope>NUCLEOTIDE SEQUENCE [LARGE SCALE GENOMIC DNA]</scope>
    <source>
        <strain evidence="5">KCTC 33676</strain>
    </source>
</reference>
<accession>A0ABW5R9R1</accession>
<keyword evidence="2" id="KW-0472">Membrane</keyword>
<sequence length="337" mass="37851">MRIHTKKLTIVVIPEADASVRRFAIQRSLLWIVPASILILCSLCVLFFYLYQDNAKLRATLEQQLIMKQEMHNQTVQQKEQTIARLEADITGLTEQANQVLEKMEQLENLEDELRDMTAQGEQAQTNGPAEPLSEPSSVVQIASAAQVPIHTGTGGVSLSLYTLDARQMAEHTSDTFHHLTDDLDTMFVNLQDAKHDMLAYQHLQAMTPSLWPVQSRQITSRFGYRKDPFSGYASFHSGIDIGASTHTKVMSTADGTVLHAGYDRSRGYNIRIQHGNGIETWYMHLSEMVVDKGDQVQKGDWIGQVGSTGRSTGPHLHYEVLVDGERVDPRPYMNTK</sequence>
<gene>
    <name evidence="4" type="ORF">ACFSUC_04375</name>
</gene>
<dbReference type="InterPro" id="IPR011055">
    <property type="entry name" value="Dup_hybrid_motif"/>
</dbReference>
<dbReference type="Pfam" id="PF01551">
    <property type="entry name" value="Peptidase_M23"/>
    <property type="match status" value="1"/>
</dbReference>
<dbReference type="PANTHER" id="PTHR21666">
    <property type="entry name" value="PEPTIDASE-RELATED"/>
    <property type="match status" value="1"/>
</dbReference>
<dbReference type="InterPro" id="IPR050570">
    <property type="entry name" value="Cell_wall_metabolism_enzyme"/>
</dbReference>
<dbReference type="SUPFAM" id="SSF51261">
    <property type="entry name" value="Duplicated hybrid motif"/>
    <property type="match status" value="1"/>
</dbReference>
<keyword evidence="2" id="KW-0812">Transmembrane</keyword>
<protein>
    <submittedName>
        <fullName evidence="4">Peptidoglycan DD-metalloendopeptidase family protein</fullName>
    </submittedName>
</protein>
<feature type="transmembrane region" description="Helical" evidence="2">
    <location>
        <begin position="29"/>
        <end position="51"/>
    </location>
</feature>
<keyword evidence="1" id="KW-0175">Coiled coil</keyword>
<evidence type="ECO:0000313" key="5">
    <source>
        <dbReference type="Proteomes" id="UP001597497"/>
    </source>
</evidence>
<evidence type="ECO:0000313" key="4">
    <source>
        <dbReference type="EMBL" id="MFD2670842.1"/>
    </source>
</evidence>
<proteinExistence type="predicted"/>
<evidence type="ECO:0000256" key="1">
    <source>
        <dbReference type="SAM" id="Coils"/>
    </source>
</evidence>
<name>A0ABW5R9R1_9BACL</name>
<organism evidence="4 5">
    <name type="scientific">Marinicrinis sediminis</name>
    <dbReference type="NCBI Taxonomy" id="1652465"/>
    <lineage>
        <taxon>Bacteria</taxon>
        <taxon>Bacillati</taxon>
        <taxon>Bacillota</taxon>
        <taxon>Bacilli</taxon>
        <taxon>Bacillales</taxon>
        <taxon>Paenibacillaceae</taxon>
    </lineage>
</organism>
<feature type="coiled-coil region" evidence="1">
    <location>
        <begin position="69"/>
        <end position="127"/>
    </location>
</feature>
<dbReference type="EMBL" id="JBHUMM010000007">
    <property type="protein sequence ID" value="MFD2670842.1"/>
    <property type="molecule type" value="Genomic_DNA"/>
</dbReference>
<dbReference type="Proteomes" id="UP001597497">
    <property type="component" value="Unassembled WGS sequence"/>
</dbReference>
<keyword evidence="2" id="KW-1133">Transmembrane helix</keyword>
<dbReference type="InterPro" id="IPR016047">
    <property type="entry name" value="M23ase_b-sheet_dom"/>
</dbReference>
<dbReference type="Gene3D" id="2.70.70.10">
    <property type="entry name" value="Glucose Permease (Domain IIA)"/>
    <property type="match status" value="1"/>
</dbReference>
<evidence type="ECO:0000259" key="3">
    <source>
        <dbReference type="Pfam" id="PF01551"/>
    </source>
</evidence>